<keyword evidence="3" id="KW-0285">Flavoprotein</keyword>
<dbReference type="PROSITE" id="PS51257">
    <property type="entry name" value="PROKAR_LIPOPROTEIN"/>
    <property type="match status" value="1"/>
</dbReference>
<dbReference type="KEGG" id="ast:Asulf_00806"/>
<dbReference type="PANTHER" id="PTHR43429">
    <property type="entry name" value="PYRIDINE NUCLEOTIDE-DISULFIDE OXIDOREDUCTASE DOMAIN-CONTAINING"/>
    <property type="match status" value="1"/>
</dbReference>
<dbReference type="Proteomes" id="UP000013307">
    <property type="component" value="Chromosome"/>
</dbReference>
<feature type="domain" description="Pyridine nucleotide-disulphide oxidoreductase dimerisation" evidence="7">
    <location>
        <begin position="323"/>
        <end position="420"/>
    </location>
</feature>
<dbReference type="Pfam" id="PF07992">
    <property type="entry name" value="Pyr_redox_2"/>
    <property type="match status" value="1"/>
</dbReference>
<dbReference type="GO" id="GO:0016491">
    <property type="term" value="F:oxidoreductase activity"/>
    <property type="evidence" value="ECO:0007669"/>
    <property type="project" value="UniProtKB-KW"/>
</dbReference>
<keyword evidence="10" id="KW-1185">Reference proteome</keyword>
<keyword evidence="5" id="KW-0560">Oxidoreductase</keyword>
<evidence type="ECO:0000256" key="4">
    <source>
        <dbReference type="ARBA" id="ARBA00022827"/>
    </source>
</evidence>
<dbReference type="Gene3D" id="3.50.50.60">
    <property type="entry name" value="FAD/NAD(P)-binding domain"/>
    <property type="match status" value="2"/>
</dbReference>
<dbReference type="PANTHER" id="PTHR43429:SF1">
    <property type="entry name" value="NAD(P)H SULFUR OXIDOREDUCTASE (COA-DEPENDENT)"/>
    <property type="match status" value="1"/>
</dbReference>
<comment type="similarity">
    <text evidence="2">Belongs to the class-III pyridine nucleotide-disulfide oxidoreductase family.</text>
</comment>
<evidence type="ECO:0000259" key="7">
    <source>
        <dbReference type="Pfam" id="PF02852"/>
    </source>
</evidence>
<dbReference type="RefSeq" id="WP_015590413.1">
    <property type="nucleotide sequence ID" value="NC_021169.1"/>
</dbReference>
<evidence type="ECO:0000313" key="10">
    <source>
        <dbReference type="Proteomes" id="UP000013307"/>
    </source>
</evidence>
<feature type="domain" description="FAD/NAD(P)-binding" evidence="8">
    <location>
        <begin position="1"/>
        <end position="295"/>
    </location>
</feature>
<dbReference type="GeneID" id="15392447"/>
<dbReference type="PRINTS" id="PR00411">
    <property type="entry name" value="PNDRDTASEI"/>
</dbReference>
<organism evidence="9 10">
    <name type="scientific">Archaeoglobus sulfaticallidus PM70-1</name>
    <dbReference type="NCBI Taxonomy" id="387631"/>
    <lineage>
        <taxon>Archaea</taxon>
        <taxon>Methanobacteriati</taxon>
        <taxon>Methanobacteriota</taxon>
        <taxon>Archaeoglobi</taxon>
        <taxon>Archaeoglobales</taxon>
        <taxon>Archaeoglobaceae</taxon>
        <taxon>Archaeoglobus</taxon>
    </lineage>
</organism>
<evidence type="ECO:0000256" key="3">
    <source>
        <dbReference type="ARBA" id="ARBA00022630"/>
    </source>
</evidence>
<dbReference type="InterPro" id="IPR023753">
    <property type="entry name" value="FAD/NAD-binding_dom"/>
</dbReference>
<proteinExistence type="inferred from homology"/>
<reference evidence="9 10" key="1">
    <citation type="journal article" date="2013" name="Genome Announc.">
        <title>Complete Genome Sequence of the Thermophilic and Facultatively Chemolithoautotrophic Sulfate Reducer Archaeoglobus sulfaticallidus Strain PM70-1T.</title>
        <authorList>
            <person name="Stokke R."/>
            <person name="Hocking W.P."/>
            <person name="Steinsbu B.O."/>
            <person name="Steen I.H."/>
        </authorList>
    </citation>
    <scope>NUCLEOTIDE SEQUENCE [LARGE SCALE GENOMIC DNA]</scope>
    <source>
        <strain evidence="9">PM70-1</strain>
    </source>
</reference>
<evidence type="ECO:0000256" key="2">
    <source>
        <dbReference type="ARBA" id="ARBA00009130"/>
    </source>
</evidence>
<dbReference type="eggNOG" id="arCOG01069">
    <property type="taxonomic scope" value="Archaea"/>
</dbReference>
<evidence type="ECO:0000256" key="6">
    <source>
        <dbReference type="ARBA" id="ARBA00023284"/>
    </source>
</evidence>
<dbReference type="InterPro" id="IPR004099">
    <property type="entry name" value="Pyr_nucl-diS_OxRdtase_dimer"/>
</dbReference>
<sequence length="440" mass="48593">MKVAIIGGGAAGMSCASRIKRLRPDWDVKVFEKSPYVSHAPCGIPFYVSGIVDSINNLCSYDIDFFRERRGIDVLTRTEVLEVGDGELHVLRDGRKERFEWDKLLFATGARAAPLNVQCEEIEGVLCVHYIENGEKVKRLVKNCRSIVIVGSGYIGVEMAEAISRLGKNVVLIEKEEYPLPEYDVEIGSVLKERLQKVVNARFSEKVEAIEGKDRVERVVTDKGEYRCDMVISAIGSQPNIELAKQLGVKLGKTGAIAVNSRMQTNIENVYSAGDCAETTNIITGKPDWIPLAVPANKMGYVAGVNISGFEMEFPGALRSQITGFYDLEIGRAGLSEKEAKMHGFETISVTITTKSTARYIPNGDITVKMVSDVDGRVLGVQCIGKGVAKRIYAASSLLYKKAMVEDFFFADLPYFPPESRVWDPLVVCARNLFRKLGIP</sequence>
<protein>
    <submittedName>
        <fullName evidence="9">NADPH:sulfur oxidoreductase</fullName>
    </submittedName>
</protein>
<comment type="cofactor">
    <cofactor evidence="1">
        <name>FAD</name>
        <dbReference type="ChEBI" id="CHEBI:57692"/>
    </cofactor>
</comment>
<dbReference type="STRING" id="387631.Asulf_00806"/>
<dbReference type="AlphaFoldDB" id="N0BKS7"/>
<evidence type="ECO:0000256" key="1">
    <source>
        <dbReference type="ARBA" id="ARBA00001974"/>
    </source>
</evidence>
<evidence type="ECO:0000259" key="8">
    <source>
        <dbReference type="Pfam" id="PF07992"/>
    </source>
</evidence>
<dbReference type="InterPro" id="IPR016156">
    <property type="entry name" value="FAD/NAD-linked_Rdtase_dimer_sf"/>
</dbReference>
<dbReference type="SUPFAM" id="SSF55424">
    <property type="entry name" value="FAD/NAD-linked reductases, dimerisation (C-terminal) domain"/>
    <property type="match status" value="1"/>
</dbReference>
<dbReference type="PRINTS" id="PR00368">
    <property type="entry name" value="FADPNR"/>
</dbReference>
<dbReference type="InterPro" id="IPR050260">
    <property type="entry name" value="FAD-bd_OxRdtase"/>
</dbReference>
<dbReference type="HOGENOM" id="CLU_003291_1_3_2"/>
<accession>N0BKS7</accession>
<keyword evidence="6" id="KW-0676">Redox-active center</keyword>
<dbReference type="Pfam" id="PF02852">
    <property type="entry name" value="Pyr_redox_dim"/>
    <property type="match status" value="1"/>
</dbReference>
<gene>
    <name evidence="9" type="ORF">Asulf_00806</name>
</gene>
<evidence type="ECO:0000256" key="5">
    <source>
        <dbReference type="ARBA" id="ARBA00023002"/>
    </source>
</evidence>
<name>N0BKS7_9EURY</name>
<dbReference type="OrthoDB" id="27922at2157"/>
<dbReference type="SUPFAM" id="SSF51905">
    <property type="entry name" value="FAD/NAD(P)-binding domain"/>
    <property type="match status" value="1"/>
</dbReference>
<evidence type="ECO:0000313" key="9">
    <source>
        <dbReference type="EMBL" id="AGK60815.1"/>
    </source>
</evidence>
<keyword evidence="4" id="KW-0274">FAD</keyword>
<dbReference type="EMBL" id="CP005290">
    <property type="protein sequence ID" value="AGK60815.1"/>
    <property type="molecule type" value="Genomic_DNA"/>
</dbReference>
<dbReference type="InterPro" id="IPR036188">
    <property type="entry name" value="FAD/NAD-bd_sf"/>
</dbReference>